<organism evidence="1 2">
    <name type="scientific">Dissostichus mawsoni</name>
    <name type="common">Antarctic cod</name>
    <dbReference type="NCBI Taxonomy" id="36200"/>
    <lineage>
        <taxon>Eukaryota</taxon>
        <taxon>Metazoa</taxon>
        <taxon>Chordata</taxon>
        <taxon>Craniata</taxon>
        <taxon>Vertebrata</taxon>
        <taxon>Euteleostomi</taxon>
        <taxon>Actinopterygii</taxon>
        <taxon>Neopterygii</taxon>
        <taxon>Teleostei</taxon>
        <taxon>Neoteleostei</taxon>
        <taxon>Acanthomorphata</taxon>
        <taxon>Eupercaria</taxon>
        <taxon>Perciformes</taxon>
        <taxon>Notothenioidei</taxon>
        <taxon>Nototheniidae</taxon>
        <taxon>Dissostichus</taxon>
    </lineage>
</organism>
<proteinExistence type="predicted"/>
<keyword evidence="2" id="KW-1185">Reference proteome</keyword>
<dbReference type="Proteomes" id="UP000518266">
    <property type="component" value="Unassembled WGS sequence"/>
</dbReference>
<dbReference type="EMBL" id="JAAKFY010000024">
    <property type="protein sequence ID" value="KAF3835952.1"/>
    <property type="molecule type" value="Genomic_DNA"/>
</dbReference>
<gene>
    <name evidence="1" type="ORF">F7725_028510</name>
</gene>
<dbReference type="OrthoDB" id="10627725at2759"/>
<dbReference type="AlphaFoldDB" id="A0A7J5XFW6"/>
<comment type="caution">
    <text evidence="1">The sequence shown here is derived from an EMBL/GenBank/DDBJ whole genome shotgun (WGS) entry which is preliminary data.</text>
</comment>
<protein>
    <submittedName>
        <fullName evidence="1">Uncharacterized protein</fullName>
    </submittedName>
</protein>
<accession>A0A7J5XFW6</accession>
<reference evidence="1 2" key="1">
    <citation type="submission" date="2020-03" db="EMBL/GenBank/DDBJ databases">
        <title>Dissostichus mawsoni Genome sequencing and assembly.</title>
        <authorList>
            <person name="Park H."/>
        </authorList>
    </citation>
    <scope>NUCLEOTIDE SEQUENCE [LARGE SCALE GENOMIC DNA]</scope>
    <source>
        <strain evidence="1">DM0001</strain>
        <tissue evidence="1">Muscle</tissue>
    </source>
</reference>
<sequence>MLRSGVRERPTCGSDWWSRQCIPELHLQGSCATFLLLVERTRTAPSALCAVSAQLAQALPVSGEGQFCSALSLLWHPCRLLPPPLKSGGTLSVAQRDSAVSGYNPCAAEPPGHSAALGKHK</sequence>
<evidence type="ECO:0000313" key="1">
    <source>
        <dbReference type="EMBL" id="KAF3835952.1"/>
    </source>
</evidence>
<name>A0A7J5XFW6_DISMA</name>
<evidence type="ECO:0000313" key="2">
    <source>
        <dbReference type="Proteomes" id="UP000518266"/>
    </source>
</evidence>